<dbReference type="PANTHER" id="PTHR43289:SF34">
    <property type="entry name" value="SERINE_THREONINE-PROTEIN KINASE YBDM-RELATED"/>
    <property type="match status" value="1"/>
</dbReference>
<dbReference type="SMART" id="SM00028">
    <property type="entry name" value="TPR"/>
    <property type="match status" value="4"/>
</dbReference>
<dbReference type="SUPFAM" id="SSF56112">
    <property type="entry name" value="Protein kinase-like (PK-like)"/>
    <property type="match status" value="1"/>
</dbReference>
<keyword evidence="3" id="KW-0418">Kinase</keyword>
<dbReference type="InterPro" id="IPR000719">
    <property type="entry name" value="Prot_kinase_dom"/>
</dbReference>
<reference evidence="6 7" key="1">
    <citation type="submission" date="2017-10" db="EMBL/GenBank/DDBJ databases">
        <title>Whole genome sequencing of Pseudoxanthomonas broegbernensis DSM 12573(T).</title>
        <authorList>
            <person name="Kumar S."/>
            <person name="Bansal K."/>
            <person name="Kaur A."/>
            <person name="Patil P."/>
            <person name="Sharma S."/>
            <person name="Patil P.B."/>
        </authorList>
    </citation>
    <scope>NUCLEOTIDE SEQUENCE [LARGE SCALE GENOMIC DNA]</scope>
    <source>
        <strain evidence="6 7">DSM 12573</strain>
    </source>
</reference>
<dbReference type="InterPro" id="IPR011990">
    <property type="entry name" value="TPR-like_helical_dom_sf"/>
</dbReference>
<dbReference type="AlphaFoldDB" id="A0A7V8GM16"/>
<dbReference type="GO" id="GO:0005524">
    <property type="term" value="F:ATP binding"/>
    <property type="evidence" value="ECO:0007669"/>
    <property type="project" value="UniProtKB-KW"/>
</dbReference>
<dbReference type="EMBL" id="MWIP01000007">
    <property type="protein sequence ID" value="KAF1686235.1"/>
    <property type="molecule type" value="Genomic_DNA"/>
</dbReference>
<feature type="domain" description="Protein kinase" evidence="5">
    <location>
        <begin position="77"/>
        <end position="375"/>
    </location>
</feature>
<dbReference type="Pfam" id="PF13374">
    <property type="entry name" value="TPR_10"/>
    <property type="match status" value="1"/>
</dbReference>
<keyword evidence="7" id="KW-1185">Reference proteome</keyword>
<gene>
    <name evidence="6" type="ORF">B1992_08350</name>
</gene>
<dbReference type="Gene3D" id="1.25.40.10">
    <property type="entry name" value="Tetratricopeptide repeat domain"/>
    <property type="match status" value="2"/>
</dbReference>
<organism evidence="6 7">
    <name type="scientific">Pseudoxanthomonas broegbernensis</name>
    <dbReference type="NCBI Taxonomy" id="83619"/>
    <lineage>
        <taxon>Bacteria</taxon>
        <taxon>Pseudomonadati</taxon>
        <taxon>Pseudomonadota</taxon>
        <taxon>Gammaproteobacteria</taxon>
        <taxon>Lysobacterales</taxon>
        <taxon>Lysobacteraceae</taxon>
        <taxon>Pseudoxanthomonas</taxon>
    </lineage>
</organism>
<dbReference type="SMART" id="SM00220">
    <property type="entry name" value="S_TKc"/>
    <property type="match status" value="1"/>
</dbReference>
<dbReference type="Gene3D" id="3.30.200.20">
    <property type="entry name" value="Phosphorylase Kinase, domain 1"/>
    <property type="match status" value="1"/>
</dbReference>
<comment type="caution">
    <text evidence="6">The sequence shown here is derived from an EMBL/GenBank/DDBJ whole genome shotgun (WGS) entry which is preliminary data.</text>
</comment>
<evidence type="ECO:0000313" key="6">
    <source>
        <dbReference type="EMBL" id="KAF1686235.1"/>
    </source>
</evidence>
<dbReference type="Pfam" id="PF13424">
    <property type="entry name" value="TPR_12"/>
    <property type="match status" value="1"/>
</dbReference>
<dbReference type="RefSeq" id="WP_162311031.1">
    <property type="nucleotide sequence ID" value="NZ_JACHGU010000001.1"/>
</dbReference>
<keyword evidence="2" id="KW-0547">Nucleotide-binding</keyword>
<dbReference type="PROSITE" id="PS00108">
    <property type="entry name" value="PROTEIN_KINASE_ST"/>
    <property type="match status" value="1"/>
</dbReference>
<evidence type="ECO:0000256" key="2">
    <source>
        <dbReference type="ARBA" id="ARBA00022741"/>
    </source>
</evidence>
<dbReference type="PROSITE" id="PS50011">
    <property type="entry name" value="PROTEIN_KINASE_DOM"/>
    <property type="match status" value="1"/>
</dbReference>
<evidence type="ECO:0000256" key="3">
    <source>
        <dbReference type="ARBA" id="ARBA00022777"/>
    </source>
</evidence>
<sequence>MDTSNETRVLQWLERALAQPAPTRRAWLQAQVPSESLRRRVERLLDAESSLGDFLERPAAKAAADGLPQPGERIGPFQLDDRIDSGGMGVVYRAHRADGAYAQQVAIKLIRPPRLGSDPTLQAQLAARFENERALLARLAHPNIARILDGGTTEAGMPWLAMDYVAEGVVLTEYCDRQALDVAARLRLFCKVCDAVQEAHRHLIVHRDLKPENILVGADGEPRLLDFGIALMRGDDGEYPDWVCAQQEPVDEAATALGAMTPAYASPEQLRRQPTTTRSDVYSLGVILYQLLAGMRPYALAGLDRTEAERTVFHTRPRPLRQALDTASLDAAERRRRAARLGQDLEHIVAKAMHRDTGQRYGSAQELGDDLRRHLAGRPVHAHPDSARYRVGKFVGRHRMGSAFAAVALLAVAGTTGMAAWQARKAAGAASDMRQVNAFLMEVLSASDPYESGHELTLSQALDMAATRIDAHFPDRADLSAEVRFGIGYSMLSRFRLEQAAPQIERALRDSERLYGRDDPRTLRVVEGLAGLRHAQGRIADAEAAYLDGIARSERAQLQRDPVYLYLVSNLGLLYMSQDRYEDAGVMLDRALALWQSAHRREGADADHANLLSNLAQVAHARGQLARSEALYGQAQAQFERLHPQGSPDLAVVLGNRGMLAEDRDDLTGALALYRQSLDVRERVFAGDHPSTVVGLANVARLLVATGDSTRAVTMAERGAAMADRVFSGPHPRHPSTHATLAEARFATGDAAGAAEALRHAQALATRLESPPPSLMSYLERIGTRICAQPVATASDCPPLAASAPR</sequence>
<dbReference type="SUPFAM" id="SSF48452">
    <property type="entry name" value="TPR-like"/>
    <property type="match status" value="2"/>
</dbReference>
<dbReference type="GO" id="GO:0004674">
    <property type="term" value="F:protein serine/threonine kinase activity"/>
    <property type="evidence" value="ECO:0007669"/>
    <property type="project" value="TreeGrafter"/>
</dbReference>
<evidence type="ECO:0000313" key="7">
    <source>
        <dbReference type="Proteomes" id="UP000462066"/>
    </source>
</evidence>
<dbReference type="Gene3D" id="1.10.510.10">
    <property type="entry name" value="Transferase(Phosphotransferase) domain 1"/>
    <property type="match status" value="1"/>
</dbReference>
<keyword evidence="1" id="KW-0808">Transferase</keyword>
<dbReference type="PANTHER" id="PTHR43289">
    <property type="entry name" value="MITOGEN-ACTIVATED PROTEIN KINASE KINASE KINASE 20-RELATED"/>
    <property type="match status" value="1"/>
</dbReference>
<evidence type="ECO:0000259" key="5">
    <source>
        <dbReference type="PROSITE" id="PS50011"/>
    </source>
</evidence>
<dbReference type="CDD" id="cd14014">
    <property type="entry name" value="STKc_PknB_like"/>
    <property type="match status" value="1"/>
</dbReference>
<dbReference type="InterPro" id="IPR011009">
    <property type="entry name" value="Kinase-like_dom_sf"/>
</dbReference>
<keyword evidence="4" id="KW-0067">ATP-binding</keyword>
<protein>
    <recommendedName>
        <fullName evidence="5">Protein kinase domain-containing protein</fullName>
    </recommendedName>
</protein>
<dbReference type="InterPro" id="IPR019734">
    <property type="entry name" value="TPR_rpt"/>
</dbReference>
<proteinExistence type="predicted"/>
<evidence type="ECO:0000256" key="4">
    <source>
        <dbReference type="ARBA" id="ARBA00022840"/>
    </source>
</evidence>
<accession>A0A7V8GM16</accession>
<dbReference type="InterPro" id="IPR008271">
    <property type="entry name" value="Ser/Thr_kinase_AS"/>
</dbReference>
<evidence type="ECO:0000256" key="1">
    <source>
        <dbReference type="ARBA" id="ARBA00022679"/>
    </source>
</evidence>
<dbReference type="Proteomes" id="UP000462066">
    <property type="component" value="Unassembled WGS sequence"/>
</dbReference>
<name>A0A7V8GM16_9GAMM</name>
<dbReference type="Pfam" id="PF00069">
    <property type="entry name" value="Pkinase"/>
    <property type="match status" value="1"/>
</dbReference>